<dbReference type="EMBL" id="BAABFR010000016">
    <property type="protein sequence ID" value="GAA4388708.1"/>
    <property type="molecule type" value="Genomic_DNA"/>
</dbReference>
<reference evidence="2" key="1">
    <citation type="journal article" date="2019" name="Int. J. Syst. Evol. Microbiol.">
        <title>The Global Catalogue of Microorganisms (GCM) 10K type strain sequencing project: providing services to taxonomists for standard genome sequencing and annotation.</title>
        <authorList>
            <consortium name="The Broad Institute Genomics Platform"/>
            <consortium name="The Broad Institute Genome Sequencing Center for Infectious Disease"/>
            <person name="Wu L."/>
            <person name="Ma J."/>
        </authorList>
    </citation>
    <scope>NUCLEOTIDE SEQUENCE [LARGE SCALE GENOMIC DNA]</scope>
    <source>
        <strain evidence="2">JCM 17688</strain>
    </source>
</reference>
<sequence length="160" mass="17332">MGEFERGQDVIAQRQSIVDRLERERRLGELVVPAPRVPGHRSRFPELADYPLLLPSRGEQVLIHKVVGDAFAAVGLAARLGPPVPPEKSSLLEIVADPTAWTMLYASTAPPSPEILLLHEARSRLTVTASAVLPAERAAPDPLRALLGALREVGPRGEYA</sequence>
<gene>
    <name evidence="1" type="ORF">GCM10023147_14540</name>
</gene>
<evidence type="ECO:0000313" key="1">
    <source>
        <dbReference type="EMBL" id="GAA4388708.1"/>
    </source>
</evidence>
<evidence type="ECO:0000313" key="2">
    <source>
        <dbReference type="Proteomes" id="UP001500635"/>
    </source>
</evidence>
<protein>
    <submittedName>
        <fullName evidence="1">Uncharacterized protein</fullName>
    </submittedName>
</protein>
<name>A0ABP8JCP1_9ACTN</name>
<organism evidence="1 2">
    <name type="scientific">Tsukamurella soli</name>
    <dbReference type="NCBI Taxonomy" id="644556"/>
    <lineage>
        <taxon>Bacteria</taxon>
        <taxon>Bacillati</taxon>
        <taxon>Actinomycetota</taxon>
        <taxon>Actinomycetes</taxon>
        <taxon>Mycobacteriales</taxon>
        <taxon>Tsukamurellaceae</taxon>
        <taxon>Tsukamurella</taxon>
    </lineage>
</organism>
<accession>A0ABP8JCP1</accession>
<comment type="caution">
    <text evidence="1">The sequence shown here is derived from an EMBL/GenBank/DDBJ whole genome shotgun (WGS) entry which is preliminary data.</text>
</comment>
<dbReference type="Proteomes" id="UP001500635">
    <property type="component" value="Unassembled WGS sequence"/>
</dbReference>
<keyword evidence="2" id="KW-1185">Reference proteome</keyword>
<proteinExistence type="predicted"/>